<sequence>MPPVLDARMGQHAGMYRPIDIDHLAPDPDEDREVKICISRARPDDRARDRHWRIVWSTKQTIEGANAYRVLQIVQERGWNIYTNWGPMTKYLDCSPGSGQLSNPCVSITTMNLARRRILESIALCTPPVSPNSGGNSQDWVASVLAQAVGRGVISRQQMEAAIAKASQS</sequence>
<evidence type="ECO:0000313" key="2">
    <source>
        <dbReference type="Proteomes" id="UP000076798"/>
    </source>
</evidence>
<proteinExistence type="predicted"/>
<dbReference type="Proteomes" id="UP000076798">
    <property type="component" value="Unassembled WGS sequence"/>
</dbReference>
<gene>
    <name evidence="1" type="ORF">SISSUDRAFT_167245</name>
</gene>
<dbReference type="AlphaFoldDB" id="A0A166AKU1"/>
<dbReference type="EMBL" id="KV428139">
    <property type="protein sequence ID" value="KZT35427.1"/>
    <property type="molecule type" value="Genomic_DNA"/>
</dbReference>
<name>A0A166AKU1_9AGAM</name>
<accession>A0A166AKU1</accession>
<keyword evidence="2" id="KW-1185">Reference proteome</keyword>
<dbReference type="OrthoDB" id="37659at2759"/>
<reference evidence="1 2" key="1">
    <citation type="journal article" date="2016" name="Mol. Biol. Evol.">
        <title>Comparative Genomics of Early-Diverging Mushroom-Forming Fungi Provides Insights into the Origins of Lignocellulose Decay Capabilities.</title>
        <authorList>
            <person name="Nagy L.G."/>
            <person name="Riley R."/>
            <person name="Tritt A."/>
            <person name="Adam C."/>
            <person name="Daum C."/>
            <person name="Floudas D."/>
            <person name="Sun H."/>
            <person name="Yadav J.S."/>
            <person name="Pangilinan J."/>
            <person name="Larsson K.H."/>
            <person name="Matsuura K."/>
            <person name="Barry K."/>
            <person name="Labutti K."/>
            <person name="Kuo R."/>
            <person name="Ohm R.A."/>
            <person name="Bhattacharya S.S."/>
            <person name="Shirouzu T."/>
            <person name="Yoshinaga Y."/>
            <person name="Martin F.M."/>
            <person name="Grigoriev I.V."/>
            <person name="Hibbett D.S."/>
        </authorList>
    </citation>
    <scope>NUCLEOTIDE SEQUENCE [LARGE SCALE GENOMIC DNA]</scope>
    <source>
        <strain evidence="1 2">HHB10207 ss-3</strain>
    </source>
</reference>
<evidence type="ECO:0000313" key="1">
    <source>
        <dbReference type="EMBL" id="KZT35427.1"/>
    </source>
</evidence>
<protein>
    <submittedName>
        <fullName evidence="1">Uncharacterized protein</fullName>
    </submittedName>
</protein>
<organism evidence="1 2">
    <name type="scientific">Sistotremastrum suecicum HHB10207 ss-3</name>
    <dbReference type="NCBI Taxonomy" id="1314776"/>
    <lineage>
        <taxon>Eukaryota</taxon>
        <taxon>Fungi</taxon>
        <taxon>Dikarya</taxon>
        <taxon>Basidiomycota</taxon>
        <taxon>Agaricomycotina</taxon>
        <taxon>Agaricomycetes</taxon>
        <taxon>Sistotremastrales</taxon>
        <taxon>Sistotremastraceae</taxon>
        <taxon>Sistotremastrum</taxon>
    </lineage>
</organism>